<sequence length="154" mass="16704">MADGDVEIGDVAEVQDDVVEVAAESAPAGASMTVEEALQDVLKRSLYVDGLARGFRETIKALDKRQAQLCVLAESLDDPHGPAMSKLVEALCTEHGVKLIRVPDHMKLGEWVGLYKLDKSGNPRKVVRCSCCAVRSFGEDSAAMAVLQEYFKSH</sequence>
<keyword evidence="7" id="KW-1185">Reference proteome</keyword>
<dbReference type="PRINTS" id="PR00972">
    <property type="entry name" value="RIBSOMALS12E"/>
</dbReference>
<dbReference type="InterPro" id="IPR029064">
    <property type="entry name" value="Ribosomal_eL30-like_sf"/>
</dbReference>
<gene>
    <name evidence="6" type="ORF">M427DRAFT_60069</name>
</gene>
<protein>
    <recommendedName>
        <fullName evidence="4">40S ribosomal protein S12</fullName>
    </recommendedName>
</protein>
<accession>A0A139A5C3</accession>
<dbReference type="EMBL" id="KQ965794">
    <property type="protein sequence ID" value="KXS11931.1"/>
    <property type="molecule type" value="Genomic_DNA"/>
</dbReference>
<dbReference type="OMA" id="CAEHQIP"/>
<dbReference type="Pfam" id="PF01248">
    <property type="entry name" value="Ribosomal_L7Ae"/>
    <property type="match status" value="1"/>
</dbReference>
<reference evidence="6 7" key="1">
    <citation type="journal article" date="2015" name="Genome Biol. Evol.">
        <title>Phylogenomic analyses indicate that early fungi evolved digesting cell walls of algal ancestors of land plants.</title>
        <authorList>
            <person name="Chang Y."/>
            <person name="Wang S."/>
            <person name="Sekimoto S."/>
            <person name="Aerts A.L."/>
            <person name="Choi C."/>
            <person name="Clum A."/>
            <person name="LaButti K.M."/>
            <person name="Lindquist E.A."/>
            <person name="Yee Ngan C."/>
            <person name="Ohm R.A."/>
            <person name="Salamov A.A."/>
            <person name="Grigoriev I.V."/>
            <person name="Spatafora J.W."/>
            <person name="Berbee M.L."/>
        </authorList>
    </citation>
    <scope>NUCLEOTIDE SEQUENCE [LARGE SCALE GENOMIC DNA]</scope>
    <source>
        <strain evidence="6 7">JEL478</strain>
    </source>
</reference>
<evidence type="ECO:0000256" key="4">
    <source>
        <dbReference type="RuleBase" id="RU000670"/>
    </source>
</evidence>
<dbReference type="OrthoDB" id="10249311at2759"/>
<organism evidence="6 7">
    <name type="scientific">Gonapodya prolifera (strain JEL478)</name>
    <name type="common">Monoblepharis prolifera</name>
    <dbReference type="NCBI Taxonomy" id="1344416"/>
    <lineage>
        <taxon>Eukaryota</taxon>
        <taxon>Fungi</taxon>
        <taxon>Fungi incertae sedis</taxon>
        <taxon>Chytridiomycota</taxon>
        <taxon>Chytridiomycota incertae sedis</taxon>
        <taxon>Monoblepharidomycetes</taxon>
        <taxon>Monoblepharidales</taxon>
        <taxon>Gonapodyaceae</taxon>
        <taxon>Gonapodya</taxon>
    </lineage>
</organism>
<evidence type="ECO:0000259" key="5">
    <source>
        <dbReference type="Pfam" id="PF01248"/>
    </source>
</evidence>
<dbReference type="GO" id="GO:0030490">
    <property type="term" value="P:maturation of SSU-rRNA"/>
    <property type="evidence" value="ECO:0007669"/>
    <property type="project" value="EnsemblFungi"/>
</dbReference>
<dbReference type="GO" id="GO:0003735">
    <property type="term" value="F:structural constituent of ribosome"/>
    <property type="evidence" value="ECO:0007669"/>
    <property type="project" value="EnsemblFungi"/>
</dbReference>
<dbReference type="InterPro" id="IPR004038">
    <property type="entry name" value="Ribosomal_eL8/eL30/eS12/Gad45"/>
</dbReference>
<evidence type="ECO:0000256" key="2">
    <source>
        <dbReference type="ARBA" id="ARBA00022980"/>
    </source>
</evidence>
<evidence type="ECO:0000256" key="1">
    <source>
        <dbReference type="ARBA" id="ARBA00005824"/>
    </source>
</evidence>
<keyword evidence="2 4" id="KW-0689">Ribosomal protein</keyword>
<dbReference type="PANTHER" id="PTHR11843">
    <property type="entry name" value="40S RIBOSOMAL PROTEIN S12"/>
    <property type="match status" value="1"/>
</dbReference>
<dbReference type="GO" id="GO:0000028">
    <property type="term" value="P:ribosomal small subunit assembly"/>
    <property type="evidence" value="ECO:0007669"/>
    <property type="project" value="EnsemblFungi"/>
</dbReference>
<dbReference type="AlphaFoldDB" id="A0A139A5C3"/>
<name>A0A139A5C3_GONPJ</name>
<proteinExistence type="inferred from homology"/>
<keyword evidence="3 4" id="KW-0687">Ribonucleoprotein</keyword>
<evidence type="ECO:0000256" key="3">
    <source>
        <dbReference type="ARBA" id="ARBA00023274"/>
    </source>
</evidence>
<dbReference type="Proteomes" id="UP000070544">
    <property type="component" value="Unassembled WGS sequence"/>
</dbReference>
<dbReference type="GO" id="GO:1990145">
    <property type="term" value="P:maintenance of translational fidelity"/>
    <property type="evidence" value="ECO:0007669"/>
    <property type="project" value="EnsemblFungi"/>
</dbReference>
<dbReference type="FunFam" id="3.30.1330.30:FF:000019">
    <property type="entry name" value="40S ribosomal protein S12"/>
    <property type="match status" value="1"/>
</dbReference>
<dbReference type="SUPFAM" id="SSF55315">
    <property type="entry name" value="L30e-like"/>
    <property type="match status" value="1"/>
</dbReference>
<evidence type="ECO:0000313" key="7">
    <source>
        <dbReference type="Proteomes" id="UP000070544"/>
    </source>
</evidence>
<evidence type="ECO:0000313" key="6">
    <source>
        <dbReference type="EMBL" id="KXS11931.1"/>
    </source>
</evidence>
<dbReference type="GO" id="GO:0022627">
    <property type="term" value="C:cytosolic small ribosomal subunit"/>
    <property type="evidence" value="ECO:0007669"/>
    <property type="project" value="EnsemblFungi"/>
</dbReference>
<comment type="similarity">
    <text evidence="1 4">Belongs to the eukaryotic ribosomal protein eS12 family.</text>
</comment>
<dbReference type="Gene3D" id="3.30.1330.30">
    <property type="match status" value="1"/>
</dbReference>
<feature type="domain" description="Ribosomal protein eL8/eL30/eS12/Gadd45" evidence="5">
    <location>
        <begin position="37"/>
        <end position="133"/>
    </location>
</feature>
<dbReference type="STRING" id="1344416.A0A139A5C3"/>
<dbReference type="InterPro" id="IPR000530">
    <property type="entry name" value="Ribosomal_eS12"/>
</dbReference>